<dbReference type="PANTHER" id="PTHR12302">
    <property type="entry name" value="EBNA2 BINDING PROTEIN P100"/>
    <property type="match status" value="1"/>
</dbReference>
<dbReference type="SUPFAM" id="SSF50199">
    <property type="entry name" value="Staphylococcal nuclease"/>
    <property type="match status" value="1"/>
</dbReference>
<dbReference type="PROSITE" id="PS50830">
    <property type="entry name" value="TNASE_3"/>
    <property type="match status" value="1"/>
</dbReference>
<dbReference type="Proteomes" id="UP000503308">
    <property type="component" value="Chromosome"/>
</dbReference>
<dbReference type="PANTHER" id="PTHR12302:SF26">
    <property type="entry name" value="BLR1266 PROTEIN"/>
    <property type="match status" value="1"/>
</dbReference>
<accession>A0A858SYP5</accession>
<dbReference type="InterPro" id="IPR016071">
    <property type="entry name" value="Staphylococal_nuclease_OB-fold"/>
</dbReference>
<dbReference type="SMART" id="SM00318">
    <property type="entry name" value="SNc"/>
    <property type="match status" value="1"/>
</dbReference>
<sequence>MFFAIVFAALIVPVTAYAELSGTIRVIDGDTFDVAGTRIRLFGIDAPESDQTCISDDGRLWDCGAWVNTQVAAKFEGRKVVCEPVDTDRYGRTVARCYVNRRDVAGDIVEAGLAFAYRRYSADYAPDERRAARRNTGLHASRVQSPEQFRKARTTAAPVSAAPQGGCRIKGNISGTGVRIYHAPGQRDYDRTRIRADKGERWFCSGAEARAAGWRAAKR</sequence>
<dbReference type="InterPro" id="IPR035437">
    <property type="entry name" value="SNase_OB-fold_sf"/>
</dbReference>
<feature type="domain" description="TNase-like" evidence="1">
    <location>
        <begin position="25"/>
        <end position="156"/>
    </location>
</feature>
<reference evidence="2 3" key="1">
    <citation type="submission" date="2020-02" db="EMBL/GenBank/DDBJ databases">
        <title>Genome sequence of Roseobacter ponti.</title>
        <authorList>
            <person name="Hollensteiner J."/>
            <person name="Schneider D."/>
            <person name="Poehlein A."/>
            <person name="Daniel R."/>
        </authorList>
    </citation>
    <scope>NUCLEOTIDE SEQUENCE [LARGE SCALE GENOMIC DNA]</scope>
    <source>
        <strain evidence="2 3">DSM 106830</strain>
    </source>
</reference>
<evidence type="ECO:0000313" key="2">
    <source>
        <dbReference type="EMBL" id="QJF53108.1"/>
    </source>
</evidence>
<evidence type="ECO:0000313" key="3">
    <source>
        <dbReference type="Proteomes" id="UP000503308"/>
    </source>
</evidence>
<dbReference type="Pfam" id="PF00565">
    <property type="entry name" value="SNase"/>
    <property type="match status" value="1"/>
</dbReference>
<dbReference type="Gene3D" id="2.40.50.90">
    <property type="match status" value="1"/>
</dbReference>
<dbReference type="KEGG" id="rpon:G3256_04485"/>
<organism evidence="2 3">
    <name type="scientific">Roseobacter ponti</name>
    <dbReference type="NCBI Taxonomy" id="1891787"/>
    <lineage>
        <taxon>Bacteria</taxon>
        <taxon>Pseudomonadati</taxon>
        <taxon>Pseudomonadota</taxon>
        <taxon>Alphaproteobacteria</taxon>
        <taxon>Rhodobacterales</taxon>
        <taxon>Roseobacteraceae</taxon>
        <taxon>Roseobacter</taxon>
    </lineage>
</organism>
<gene>
    <name evidence="2" type="ORF">G3256_04485</name>
</gene>
<dbReference type="AlphaFoldDB" id="A0A858SYP5"/>
<protein>
    <submittedName>
        <fullName evidence="2">Thermonuclease family protein</fullName>
    </submittedName>
</protein>
<name>A0A858SYP5_9RHOB</name>
<proteinExistence type="predicted"/>
<evidence type="ECO:0000259" key="1">
    <source>
        <dbReference type="PROSITE" id="PS50830"/>
    </source>
</evidence>
<keyword evidence="3" id="KW-1185">Reference proteome</keyword>
<dbReference type="EMBL" id="CP048788">
    <property type="protein sequence ID" value="QJF53108.1"/>
    <property type="molecule type" value="Genomic_DNA"/>
</dbReference>